<feature type="chain" id="PRO_5042542591" evidence="1">
    <location>
        <begin position="20"/>
        <end position="315"/>
    </location>
</feature>
<accession>A0AAI9U8A5</accession>
<keyword evidence="3" id="KW-1185">Reference proteome</keyword>
<dbReference type="AlphaFoldDB" id="A0AAI9U8A5"/>
<dbReference type="Proteomes" id="UP001239213">
    <property type="component" value="Unassembled WGS sequence"/>
</dbReference>
<evidence type="ECO:0000256" key="1">
    <source>
        <dbReference type="SAM" id="SignalP"/>
    </source>
</evidence>
<feature type="signal peptide" evidence="1">
    <location>
        <begin position="1"/>
        <end position="19"/>
    </location>
</feature>
<gene>
    <name evidence="2" type="ORF">CCUS01_10932</name>
</gene>
<name>A0AAI9U8A5_9PEZI</name>
<evidence type="ECO:0000313" key="3">
    <source>
        <dbReference type="Proteomes" id="UP001239213"/>
    </source>
</evidence>
<sequence>MPVLWVVDLIRLGSLFLKATFLCLEKADMQTEISTRGRPFNPLNDKSIVFFGAQGSSTIIISDSATCDTPEVKIHTVIHPNNRRLGKSNIIDSKLITLLQGFKTITTINANSELCLINRSIYNNTKLLFSNTTLKRPTLFTGRNDDTHNLLETKMFPQRRTSTTFAPLPDYLPTPFFPPAHPQGMGNELLITRLWTGACLIRREPERCADHGARRAFLSGFLYVMKTPRFDEGAAELDDGFGKTGKIVETKVWDDSFAGRSVYREWCNWQSELVHFPPSHSLFLGALTSLKSHCQLGCRTFNLQMKLAMQECQQN</sequence>
<dbReference type="EMBL" id="MPDP01000297">
    <property type="protein sequence ID" value="KAK1452455.1"/>
    <property type="molecule type" value="Genomic_DNA"/>
</dbReference>
<comment type="caution">
    <text evidence="2">The sequence shown here is derived from an EMBL/GenBank/DDBJ whole genome shotgun (WGS) entry which is preliminary data.</text>
</comment>
<proteinExistence type="predicted"/>
<keyword evidence="1" id="KW-0732">Signal</keyword>
<protein>
    <submittedName>
        <fullName evidence="2">Uncharacterized protein</fullName>
    </submittedName>
</protein>
<evidence type="ECO:0000313" key="2">
    <source>
        <dbReference type="EMBL" id="KAK1452455.1"/>
    </source>
</evidence>
<organism evidence="2 3">
    <name type="scientific">Colletotrichum cuscutae</name>
    <dbReference type="NCBI Taxonomy" id="1209917"/>
    <lineage>
        <taxon>Eukaryota</taxon>
        <taxon>Fungi</taxon>
        <taxon>Dikarya</taxon>
        <taxon>Ascomycota</taxon>
        <taxon>Pezizomycotina</taxon>
        <taxon>Sordariomycetes</taxon>
        <taxon>Hypocreomycetidae</taxon>
        <taxon>Glomerellales</taxon>
        <taxon>Glomerellaceae</taxon>
        <taxon>Colletotrichum</taxon>
        <taxon>Colletotrichum acutatum species complex</taxon>
    </lineage>
</organism>
<reference evidence="2" key="1">
    <citation type="submission" date="2016-11" db="EMBL/GenBank/DDBJ databases">
        <title>The genome sequence of Colletotrichum cuscutae.</title>
        <authorList>
            <person name="Baroncelli R."/>
        </authorList>
    </citation>
    <scope>NUCLEOTIDE SEQUENCE</scope>
    <source>
        <strain evidence="2">IMI 304802</strain>
    </source>
</reference>